<dbReference type="EMBL" id="JACQCR010000010">
    <property type="protein sequence ID" value="MBI3630814.1"/>
    <property type="molecule type" value="Genomic_DNA"/>
</dbReference>
<dbReference type="AlphaFoldDB" id="A0A932QXT7"/>
<name>A0A932QXT7_9BACT</name>
<evidence type="ECO:0000313" key="2">
    <source>
        <dbReference type="Proteomes" id="UP000753196"/>
    </source>
</evidence>
<reference evidence="1" key="1">
    <citation type="submission" date="2020-07" db="EMBL/GenBank/DDBJ databases">
        <title>Huge and variable diversity of episymbiotic CPR bacteria and DPANN archaea in groundwater ecosystems.</title>
        <authorList>
            <person name="He C.Y."/>
            <person name="Keren R."/>
            <person name="Whittaker M."/>
            <person name="Farag I.F."/>
            <person name="Doudna J."/>
            <person name="Cate J.H.D."/>
            <person name="Banfield J.F."/>
        </authorList>
    </citation>
    <scope>NUCLEOTIDE SEQUENCE</scope>
    <source>
        <strain evidence="1">NC_groundwater_973_Pr1_S-0.2um_54_13</strain>
    </source>
</reference>
<comment type="caution">
    <text evidence="1">The sequence shown here is derived from an EMBL/GenBank/DDBJ whole genome shotgun (WGS) entry which is preliminary data.</text>
</comment>
<protein>
    <submittedName>
        <fullName evidence="1">Uncharacterized protein</fullName>
    </submittedName>
</protein>
<proteinExistence type="predicted"/>
<sequence length="141" mass="15975">MPDQKYTDSDEYQKEIAEQYKKRVAKFPVSEVVKAAGLLGITIDPASTEEAVVGNVNATYLTQDLVVKINQNRKEVIYLANKLISDKLSGKFPVVKVVAYDNFEKTDYEILVMKRAPGTLLLDDIFDLNLKIQESLFRQSQ</sequence>
<dbReference type="Proteomes" id="UP000753196">
    <property type="component" value="Unassembled WGS sequence"/>
</dbReference>
<accession>A0A932QXT7</accession>
<evidence type="ECO:0000313" key="1">
    <source>
        <dbReference type="EMBL" id="MBI3630814.1"/>
    </source>
</evidence>
<organism evidence="1 2">
    <name type="scientific">Candidatus Sungiibacteriota bacterium</name>
    <dbReference type="NCBI Taxonomy" id="2750080"/>
    <lineage>
        <taxon>Bacteria</taxon>
        <taxon>Candidatus Sungiibacteriota</taxon>
    </lineage>
</organism>
<gene>
    <name evidence="1" type="ORF">HY221_00555</name>
</gene>